<accession>A0A5J5C6A2</accession>
<dbReference type="AlphaFoldDB" id="A0A5J5C6A2"/>
<dbReference type="PANTHER" id="PTHR35317:SF11">
    <property type="entry name" value="CCHC-TYPE DOMAIN-CONTAINING PROTEIN"/>
    <property type="match status" value="1"/>
</dbReference>
<dbReference type="InterPro" id="IPR054722">
    <property type="entry name" value="PolX-like_BBD"/>
</dbReference>
<feature type="domain" description="Retrovirus-related Pol polyprotein from transposon TNT 1-94-like beta-barrel" evidence="1">
    <location>
        <begin position="165"/>
        <end position="235"/>
    </location>
</feature>
<organism evidence="2 3">
    <name type="scientific">Nyssa sinensis</name>
    <dbReference type="NCBI Taxonomy" id="561372"/>
    <lineage>
        <taxon>Eukaryota</taxon>
        <taxon>Viridiplantae</taxon>
        <taxon>Streptophyta</taxon>
        <taxon>Embryophyta</taxon>
        <taxon>Tracheophyta</taxon>
        <taxon>Spermatophyta</taxon>
        <taxon>Magnoliopsida</taxon>
        <taxon>eudicotyledons</taxon>
        <taxon>Gunneridae</taxon>
        <taxon>Pentapetalae</taxon>
        <taxon>asterids</taxon>
        <taxon>Cornales</taxon>
        <taxon>Nyssaceae</taxon>
        <taxon>Nyssa</taxon>
    </lineage>
</organism>
<evidence type="ECO:0000313" key="3">
    <source>
        <dbReference type="Proteomes" id="UP000325577"/>
    </source>
</evidence>
<reference evidence="2 3" key="1">
    <citation type="submission" date="2019-09" db="EMBL/GenBank/DDBJ databases">
        <title>A chromosome-level genome assembly of the Chinese tupelo Nyssa sinensis.</title>
        <authorList>
            <person name="Yang X."/>
            <person name="Kang M."/>
            <person name="Yang Y."/>
            <person name="Xiong H."/>
            <person name="Wang M."/>
            <person name="Zhang Z."/>
            <person name="Wang Z."/>
            <person name="Wu H."/>
            <person name="Ma T."/>
            <person name="Liu J."/>
            <person name="Xi Z."/>
        </authorList>
    </citation>
    <scope>NUCLEOTIDE SEQUENCE [LARGE SCALE GENOMIC DNA]</scope>
    <source>
        <strain evidence="2">J267</strain>
        <tissue evidence="2">Leaf</tissue>
    </source>
</reference>
<name>A0A5J5C6A2_9ASTE</name>
<keyword evidence="3" id="KW-1185">Reference proteome</keyword>
<evidence type="ECO:0000313" key="2">
    <source>
        <dbReference type="EMBL" id="KAA8549387.1"/>
    </source>
</evidence>
<proteinExistence type="predicted"/>
<dbReference type="OrthoDB" id="1002045at2759"/>
<protein>
    <recommendedName>
        <fullName evidence="1">Retrovirus-related Pol polyprotein from transposon TNT 1-94-like beta-barrel domain-containing protein</fullName>
    </recommendedName>
</protein>
<dbReference type="Proteomes" id="UP000325577">
    <property type="component" value="Linkage Group LG0"/>
</dbReference>
<dbReference type="Pfam" id="PF22936">
    <property type="entry name" value="Pol_BBD"/>
    <property type="match status" value="1"/>
</dbReference>
<dbReference type="PANTHER" id="PTHR35317">
    <property type="entry name" value="OS04G0629600 PROTEIN"/>
    <property type="match status" value="1"/>
</dbReference>
<evidence type="ECO:0000259" key="1">
    <source>
        <dbReference type="Pfam" id="PF22936"/>
    </source>
</evidence>
<sequence length="281" mass="32448">MWAVRMETYLDALDLWEAVEEDYEVQPLPTNPSVAQIKTQKEKRTRKSKAKACLFAAVSPTIFTKIMSLKSAKDIWDYLKEEYARDERIKGMQVLNLVREFELQRMKDSETITDYSDRLLSIVKQVICKEKAQQQKVDAQVSDQEDKDQLFVASCFASSSSTESWLIDNGCTNHMTNDKDLFRDLRPTDITKVRIGNGDYISVKGKWTITISSRADPKKISDVLYGLEIDQNLLSEILRMRMKGKSFSFDPIKEELAGFPTETSNIEIWHKRLSHCHLQSM</sequence>
<dbReference type="Pfam" id="PF14223">
    <property type="entry name" value="Retrotran_gag_2"/>
    <property type="match status" value="1"/>
</dbReference>
<dbReference type="EMBL" id="CM018031">
    <property type="protein sequence ID" value="KAA8549387.1"/>
    <property type="molecule type" value="Genomic_DNA"/>
</dbReference>
<gene>
    <name evidence="2" type="ORF">F0562_001071</name>
</gene>